<evidence type="ECO:0000256" key="5">
    <source>
        <dbReference type="ARBA" id="ARBA00022741"/>
    </source>
</evidence>
<comment type="subcellular location">
    <subcellularLocation>
        <location evidence="1">Cell membrane</location>
    </subcellularLocation>
</comment>
<dbReference type="RefSeq" id="WP_045935837.1">
    <property type="nucleotide sequence ID" value="NZ_KQ033885.1"/>
</dbReference>
<dbReference type="FunFam" id="3.40.50.300:FF:000224">
    <property type="entry name" value="Energy-coupling factor transporter ATP-binding protein EcfA"/>
    <property type="match status" value="1"/>
</dbReference>
<dbReference type="EMBL" id="JWMF01000007">
    <property type="protein sequence ID" value="KJY50751.1"/>
    <property type="molecule type" value="Genomic_DNA"/>
</dbReference>
<evidence type="ECO:0000256" key="7">
    <source>
        <dbReference type="ARBA" id="ARBA00022967"/>
    </source>
</evidence>
<dbReference type="SMART" id="SM00382">
    <property type="entry name" value="AAA"/>
    <property type="match status" value="1"/>
</dbReference>
<keyword evidence="3" id="KW-0813">Transport</keyword>
<gene>
    <name evidence="10" type="ORF">JF70_14630</name>
</gene>
<dbReference type="GO" id="GO:0042626">
    <property type="term" value="F:ATPase-coupled transmembrane transporter activity"/>
    <property type="evidence" value="ECO:0007669"/>
    <property type="project" value="TreeGrafter"/>
</dbReference>
<dbReference type="AlphaFoldDB" id="A0A0F4KZJ4"/>
<protein>
    <submittedName>
        <fullName evidence="10">ABC transporter related protein</fullName>
    </submittedName>
</protein>
<dbReference type="InterPro" id="IPR003439">
    <property type="entry name" value="ABC_transporter-like_ATP-bd"/>
</dbReference>
<dbReference type="InterPro" id="IPR050095">
    <property type="entry name" value="ECF_ABC_transporter_ATP-bd"/>
</dbReference>
<evidence type="ECO:0000259" key="9">
    <source>
        <dbReference type="PROSITE" id="PS50893"/>
    </source>
</evidence>
<evidence type="ECO:0000313" key="10">
    <source>
        <dbReference type="EMBL" id="KJY50751.1"/>
    </source>
</evidence>
<dbReference type="CDD" id="cd03225">
    <property type="entry name" value="ABC_cobalt_CbiO_domain1"/>
    <property type="match status" value="1"/>
</dbReference>
<dbReference type="InterPro" id="IPR003593">
    <property type="entry name" value="AAA+_ATPase"/>
</dbReference>
<keyword evidence="6" id="KW-0067">ATP-binding</keyword>
<dbReference type="PANTHER" id="PTHR43553:SF24">
    <property type="entry name" value="ENERGY-COUPLING FACTOR TRANSPORTER ATP-BINDING PROTEIN ECFA1"/>
    <property type="match status" value="1"/>
</dbReference>
<comment type="caution">
    <text evidence="10">The sequence shown here is derived from an EMBL/GenBank/DDBJ whole genome shotgun (WGS) entry which is preliminary data.</text>
</comment>
<dbReference type="InterPro" id="IPR015856">
    <property type="entry name" value="ABC_transpr_CbiO/EcfA_su"/>
</dbReference>
<evidence type="ECO:0000256" key="2">
    <source>
        <dbReference type="ARBA" id="ARBA00005417"/>
    </source>
</evidence>
<reference evidence="10 11" key="1">
    <citation type="submission" date="2014-12" db="EMBL/GenBank/DDBJ databases">
        <title>Comparative genomics of the lactic acid bacteria isolated from the honey bee gut.</title>
        <authorList>
            <person name="Ellegaard K.M."/>
            <person name="Tamarit D."/>
            <person name="Javelind E."/>
            <person name="Olofsson T."/>
            <person name="Andersson S.G."/>
            <person name="Vasquez A."/>
        </authorList>
    </citation>
    <scope>NUCLEOTIDE SEQUENCE [LARGE SCALE GENOMIC DNA]</scope>
    <source>
        <strain evidence="10 11">Bin7</strain>
    </source>
</reference>
<feature type="domain" description="ABC transporter" evidence="9">
    <location>
        <begin position="4"/>
        <end position="237"/>
    </location>
</feature>
<dbReference type="InterPro" id="IPR027417">
    <property type="entry name" value="P-loop_NTPase"/>
</dbReference>
<evidence type="ECO:0000313" key="11">
    <source>
        <dbReference type="Proteomes" id="UP000033567"/>
    </source>
</evidence>
<evidence type="ECO:0000256" key="6">
    <source>
        <dbReference type="ARBA" id="ARBA00022840"/>
    </source>
</evidence>
<evidence type="ECO:0000256" key="4">
    <source>
        <dbReference type="ARBA" id="ARBA00022475"/>
    </source>
</evidence>
<dbReference type="Proteomes" id="UP000033567">
    <property type="component" value="Unassembled WGS sequence"/>
</dbReference>
<dbReference type="GO" id="GO:0005524">
    <property type="term" value="F:ATP binding"/>
    <property type="evidence" value="ECO:0007669"/>
    <property type="project" value="UniProtKB-KW"/>
</dbReference>
<keyword evidence="7" id="KW-1278">Translocase</keyword>
<keyword evidence="4" id="KW-1003">Cell membrane</keyword>
<evidence type="ECO:0000256" key="3">
    <source>
        <dbReference type="ARBA" id="ARBA00022448"/>
    </source>
</evidence>
<keyword evidence="8" id="KW-0472">Membrane</keyword>
<sequence>MAYLELDKVSYTYPNGYQALREVSLSCELGEAVAIIGRNGAGKTTMVKLMNGLLKPTHGRVMVDGTATDQEDAAHVAAKVGYVFQNPDDQIFQDSIRREIAYGLVKKHVARERIGGRVAWAAEVCGLEDSLDSHPYDLPFSQRKFVTIASALVMDPQVLILDEPTAGQDRAATDLLAGIIQQVTAMGKTVITISHDMEFVTRHFQRGIVMADRQILMDGPIARIFRDDDLLEQAHLARPYLAQLAQAWGFHDVLTSEDFMAALPKTSLLTNR</sequence>
<keyword evidence="11" id="KW-1185">Reference proteome</keyword>
<keyword evidence="5" id="KW-0547">Nucleotide-binding</keyword>
<evidence type="ECO:0000256" key="8">
    <source>
        <dbReference type="ARBA" id="ARBA00023136"/>
    </source>
</evidence>
<evidence type="ECO:0000256" key="1">
    <source>
        <dbReference type="ARBA" id="ARBA00004236"/>
    </source>
</evidence>
<proteinExistence type="inferred from homology"/>
<organism evidence="10 11">
    <name type="scientific">Bifidobacterium mellis</name>
    <dbReference type="NCBI Taxonomy" id="1293823"/>
    <lineage>
        <taxon>Bacteria</taxon>
        <taxon>Bacillati</taxon>
        <taxon>Actinomycetota</taxon>
        <taxon>Actinomycetes</taxon>
        <taxon>Bifidobacteriales</taxon>
        <taxon>Bifidobacteriaceae</taxon>
        <taxon>Bifidobacterium</taxon>
    </lineage>
</organism>
<dbReference type="SUPFAM" id="SSF52540">
    <property type="entry name" value="P-loop containing nucleoside triphosphate hydrolases"/>
    <property type="match status" value="1"/>
</dbReference>
<dbReference type="Gene3D" id="3.40.50.300">
    <property type="entry name" value="P-loop containing nucleotide triphosphate hydrolases"/>
    <property type="match status" value="1"/>
</dbReference>
<dbReference type="PATRIC" id="fig|1684.5.peg.1534"/>
<accession>A0A0F4KZJ4</accession>
<dbReference type="PROSITE" id="PS50893">
    <property type="entry name" value="ABC_TRANSPORTER_2"/>
    <property type="match status" value="1"/>
</dbReference>
<dbReference type="PANTHER" id="PTHR43553">
    <property type="entry name" value="HEAVY METAL TRANSPORTER"/>
    <property type="match status" value="1"/>
</dbReference>
<comment type="similarity">
    <text evidence="2">Belongs to the ABC transporter superfamily.</text>
</comment>
<name>A0A0F4KZJ4_9BIFI</name>
<dbReference type="Pfam" id="PF00005">
    <property type="entry name" value="ABC_tran"/>
    <property type="match status" value="1"/>
</dbReference>
<dbReference type="GO" id="GO:0016887">
    <property type="term" value="F:ATP hydrolysis activity"/>
    <property type="evidence" value="ECO:0007669"/>
    <property type="project" value="InterPro"/>
</dbReference>
<dbReference type="GO" id="GO:0043190">
    <property type="term" value="C:ATP-binding cassette (ABC) transporter complex"/>
    <property type="evidence" value="ECO:0007669"/>
    <property type="project" value="TreeGrafter"/>
</dbReference>